<feature type="region of interest" description="Disordered" evidence="1">
    <location>
        <begin position="299"/>
        <end position="319"/>
    </location>
</feature>
<accession>A0AAD5YPN7</accession>
<dbReference type="PANTHER" id="PTHR44329">
    <property type="entry name" value="SERINE/THREONINE-PROTEIN KINASE TNNI3K-RELATED"/>
    <property type="match status" value="1"/>
</dbReference>
<dbReference type="PROSITE" id="PS00109">
    <property type="entry name" value="PROTEIN_KINASE_TYR"/>
    <property type="match status" value="1"/>
</dbReference>
<dbReference type="EMBL" id="JANIEX010000465">
    <property type="protein sequence ID" value="KAJ3566728.1"/>
    <property type="molecule type" value="Genomic_DNA"/>
</dbReference>
<evidence type="ECO:0000313" key="3">
    <source>
        <dbReference type="EMBL" id="KAJ3566728.1"/>
    </source>
</evidence>
<dbReference type="InterPro" id="IPR008266">
    <property type="entry name" value="Tyr_kinase_AS"/>
</dbReference>
<dbReference type="InterPro" id="IPR008271">
    <property type="entry name" value="Ser/Thr_kinase_AS"/>
</dbReference>
<dbReference type="SMART" id="SM00220">
    <property type="entry name" value="S_TKc"/>
    <property type="match status" value="2"/>
</dbReference>
<gene>
    <name evidence="3" type="ORF">NP233_g6821</name>
</gene>
<feature type="domain" description="Protein kinase" evidence="2">
    <location>
        <begin position="451"/>
        <end position="713"/>
    </location>
</feature>
<dbReference type="SUPFAM" id="SSF56112">
    <property type="entry name" value="Protein kinase-like (PK-like)"/>
    <property type="match status" value="2"/>
</dbReference>
<dbReference type="InterPro" id="IPR051681">
    <property type="entry name" value="Ser/Thr_Kinases-Pseudokinases"/>
</dbReference>
<dbReference type="Pfam" id="PF00069">
    <property type="entry name" value="Pkinase"/>
    <property type="match status" value="1"/>
</dbReference>
<evidence type="ECO:0000256" key="1">
    <source>
        <dbReference type="SAM" id="MobiDB-lite"/>
    </source>
</evidence>
<protein>
    <recommendedName>
        <fullName evidence="2">Protein kinase domain-containing protein</fullName>
    </recommendedName>
</protein>
<dbReference type="GO" id="GO:0004674">
    <property type="term" value="F:protein serine/threonine kinase activity"/>
    <property type="evidence" value="ECO:0007669"/>
    <property type="project" value="TreeGrafter"/>
</dbReference>
<comment type="caution">
    <text evidence="3">The sequence shown here is derived from an EMBL/GenBank/DDBJ whole genome shotgun (WGS) entry which is preliminary data.</text>
</comment>
<proteinExistence type="predicted"/>
<dbReference type="PROSITE" id="PS50011">
    <property type="entry name" value="PROTEIN_KINASE_DOM"/>
    <property type="match status" value="2"/>
</dbReference>
<dbReference type="Proteomes" id="UP001213000">
    <property type="component" value="Unassembled WGS sequence"/>
</dbReference>
<dbReference type="AlphaFoldDB" id="A0AAD5YPN7"/>
<evidence type="ECO:0000259" key="2">
    <source>
        <dbReference type="PROSITE" id="PS50011"/>
    </source>
</evidence>
<dbReference type="InterPro" id="IPR000719">
    <property type="entry name" value="Prot_kinase_dom"/>
</dbReference>
<evidence type="ECO:0000313" key="4">
    <source>
        <dbReference type="Proteomes" id="UP001213000"/>
    </source>
</evidence>
<organism evidence="3 4">
    <name type="scientific">Leucocoprinus birnbaumii</name>
    <dbReference type="NCBI Taxonomy" id="56174"/>
    <lineage>
        <taxon>Eukaryota</taxon>
        <taxon>Fungi</taxon>
        <taxon>Dikarya</taxon>
        <taxon>Basidiomycota</taxon>
        <taxon>Agaricomycotina</taxon>
        <taxon>Agaricomycetes</taxon>
        <taxon>Agaricomycetidae</taxon>
        <taxon>Agaricales</taxon>
        <taxon>Agaricineae</taxon>
        <taxon>Agaricaceae</taxon>
        <taxon>Leucocoprinus</taxon>
    </lineage>
</organism>
<dbReference type="Pfam" id="PF07714">
    <property type="entry name" value="PK_Tyr_Ser-Thr"/>
    <property type="match status" value="1"/>
</dbReference>
<keyword evidence="4" id="KW-1185">Reference proteome</keyword>
<sequence length="766" mass="86541">MSSENSNQDPTNIVQEGLITVARQLALELKSRSGPEAEFAGEGRLMDLLHLLLAQHIKSTVGELSSLGKDEIRPLINYLDDVLRTQLKDHKDRARALALLSKVIASTRISPERLIIDRVGYRPHPQAIGGSGAVYQGLDPDICVKVMLQVDSRAFAICLVSPFMKRGNLHDYAPKIPQRARLSLLLDVINGLLYLHDLDIVHSDLKGQNVLITGEGRAVITDFGSSRVSTITNTTTTATSWTLCFAAPELVVGGEKATKMSDVWSFGCLTYETLSRRPPYYQYGPNQIFAVFLRKEPPQRPGTVKSSRRNSFDEDHSSDEDDELYFDLIEDDAWDLISRCCMPNPTDRLEALAVQKLMRFMTEDSDPYEDISDLIPSTKTAWEKMCRLQADRAQALVNHIHSHLFNPVLPTTRYCIQPLSVLSRLCQASSLLPHQEILTQPFTVDYAWKRLASSGVLGRGRLGSKLVCMKIVQLNNEPDMLRWRKNCIKEAILLRQLRHSNIMAFYGVHYFEEKGRQLCGFVFPWLRNGNIAEYIHHNKLVPREPLVYDIAAALNFLHNLGIIHGDLRGKNVFVTEYERACLTGFELSSITLDESLVYVESASIQSTIAYRWASPELVRDGIITAFSDVWAFGCVCYEIIVGKVPFDTLQSDTQVLKALTAGKLPMEYNVMDTSSSSTLRRAVWQQVHTCWNLQAEERPTIREVLSELESAGLRRVDLNESQQIAERKEQLFWDRLRRSQEPIDNDVAEQVIKELRDPVVLDGAVP</sequence>
<dbReference type="InterPro" id="IPR011009">
    <property type="entry name" value="Kinase-like_dom_sf"/>
</dbReference>
<name>A0AAD5YPN7_9AGAR</name>
<feature type="domain" description="Protein kinase" evidence="2">
    <location>
        <begin position="61"/>
        <end position="361"/>
    </location>
</feature>
<dbReference type="GO" id="GO:0005524">
    <property type="term" value="F:ATP binding"/>
    <property type="evidence" value="ECO:0007669"/>
    <property type="project" value="InterPro"/>
</dbReference>
<reference evidence="3" key="1">
    <citation type="submission" date="2022-07" db="EMBL/GenBank/DDBJ databases">
        <title>Genome Sequence of Leucocoprinus birnbaumii.</title>
        <authorList>
            <person name="Buettner E."/>
        </authorList>
    </citation>
    <scope>NUCLEOTIDE SEQUENCE</scope>
    <source>
        <strain evidence="3">VT141</strain>
    </source>
</reference>
<dbReference type="Gene3D" id="1.10.510.10">
    <property type="entry name" value="Transferase(Phosphotransferase) domain 1"/>
    <property type="match status" value="2"/>
</dbReference>
<dbReference type="PROSITE" id="PS00108">
    <property type="entry name" value="PROTEIN_KINASE_ST"/>
    <property type="match status" value="1"/>
</dbReference>
<dbReference type="InterPro" id="IPR001245">
    <property type="entry name" value="Ser-Thr/Tyr_kinase_cat_dom"/>
</dbReference>